<gene>
    <name evidence="2" type="ORF">EM6_2082</name>
</gene>
<dbReference type="EMBL" id="AP018827">
    <property type="protein sequence ID" value="BBF81481.1"/>
    <property type="molecule type" value="Genomic_DNA"/>
</dbReference>
<name>A0A3G9G6L5_9CAUL</name>
<sequence length="45" mass="5003">MKTRDALPPDRRPKAFAPAPEPPIRDESKKAPSSGGAFCFERNDF</sequence>
<reference evidence="3" key="2">
    <citation type="journal article" date="2017" name="Plant Physiol. Biochem.">
        <title>Differential oxidative and antioxidative response of duckweed Lemna minor toward plant growth promoting/inhibiting bacteria.</title>
        <authorList>
            <person name="Ishizawa H."/>
            <person name="Kuroda M."/>
            <person name="Morikawa M."/>
            <person name="Ike M."/>
        </authorList>
    </citation>
    <scope>NUCLEOTIDE SEQUENCE [LARGE SCALE GENOMIC DNA]</scope>
    <source>
        <strain evidence="3">M6</strain>
    </source>
</reference>
<evidence type="ECO:0000256" key="1">
    <source>
        <dbReference type="SAM" id="MobiDB-lite"/>
    </source>
</evidence>
<dbReference type="AlphaFoldDB" id="A0A3G9G6L5"/>
<evidence type="ECO:0000313" key="2">
    <source>
        <dbReference type="EMBL" id="BBF81481.1"/>
    </source>
</evidence>
<dbReference type="Proteomes" id="UP000278756">
    <property type="component" value="Chromosome 1"/>
</dbReference>
<organism evidence="2 3">
    <name type="scientific">Asticcacaulis excentricus</name>
    <dbReference type="NCBI Taxonomy" id="78587"/>
    <lineage>
        <taxon>Bacteria</taxon>
        <taxon>Pseudomonadati</taxon>
        <taxon>Pseudomonadota</taxon>
        <taxon>Alphaproteobacteria</taxon>
        <taxon>Caulobacterales</taxon>
        <taxon>Caulobacteraceae</taxon>
        <taxon>Asticcacaulis</taxon>
    </lineage>
</organism>
<reference evidence="3" key="1">
    <citation type="journal article" date="2017" name="Biotechnol. Biofuels">
        <title>Evaluation of environmental bacterial communities as a factor affecting the growth of duckweed Lemna minor.</title>
        <authorList>
            <person name="Ishizawa H."/>
            <person name="Kuroda M."/>
            <person name="Morikawa M."/>
            <person name="Ike M."/>
        </authorList>
    </citation>
    <scope>NUCLEOTIDE SEQUENCE [LARGE SCALE GENOMIC DNA]</scope>
    <source>
        <strain evidence="3">M6</strain>
    </source>
</reference>
<proteinExistence type="predicted"/>
<evidence type="ECO:0000313" key="3">
    <source>
        <dbReference type="Proteomes" id="UP000278756"/>
    </source>
</evidence>
<feature type="region of interest" description="Disordered" evidence="1">
    <location>
        <begin position="1"/>
        <end position="45"/>
    </location>
</feature>
<protein>
    <submittedName>
        <fullName evidence="2">Uncharacterized protein</fullName>
    </submittedName>
</protein>
<feature type="compositionally biased region" description="Basic and acidic residues" evidence="1">
    <location>
        <begin position="1"/>
        <end position="13"/>
    </location>
</feature>
<accession>A0A3G9G6L5</accession>